<reference evidence="1" key="2">
    <citation type="submission" date="2015-06" db="UniProtKB">
        <authorList>
            <consortium name="EnsemblPlants"/>
        </authorList>
    </citation>
    <scope>IDENTIFICATION</scope>
    <source>
        <strain evidence="1">DM1-3 516 R44</strain>
    </source>
</reference>
<name>M1CAJ3_SOLTU</name>
<dbReference type="HOGENOM" id="CLU_2908540_0_0_1"/>
<dbReference type="InParanoid" id="M1CAJ3"/>
<proteinExistence type="predicted"/>
<reference evidence="2" key="1">
    <citation type="journal article" date="2011" name="Nature">
        <title>Genome sequence and analysis of the tuber crop potato.</title>
        <authorList>
            <consortium name="The Potato Genome Sequencing Consortium"/>
        </authorList>
    </citation>
    <scope>NUCLEOTIDE SEQUENCE [LARGE SCALE GENOMIC DNA]</scope>
    <source>
        <strain evidence="2">cv. DM1-3 516 R44</strain>
    </source>
</reference>
<dbReference type="Gramene" id="PGSC0003DMT400063353">
    <property type="protein sequence ID" value="PGSC0003DMT400063353"/>
    <property type="gene ID" value="PGSC0003DMG400024645"/>
</dbReference>
<accession>M1CAJ3</accession>
<sequence>MRTTFLASGLHLPSKFAQEIVTGWNGMLESLGFEKRHQEPECCSVLHHRPTLGLYFQISFSC</sequence>
<dbReference type="PaxDb" id="4113-PGSC0003DMT400063353"/>
<organism evidence="1 2">
    <name type="scientific">Solanum tuberosum</name>
    <name type="common">Potato</name>
    <dbReference type="NCBI Taxonomy" id="4113"/>
    <lineage>
        <taxon>Eukaryota</taxon>
        <taxon>Viridiplantae</taxon>
        <taxon>Streptophyta</taxon>
        <taxon>Embryophyta</taxon>
        <taxon>Tracheophyta</taxon>
        <taxon>Spermatophyta</taxon>
        <taxon>Magnoliopsida</taxon>
        <taxon>eudicotyledons</taxon>
        <taxon>Gunneridae</taxon>
        <taxon>Pentapetalae</taxon>
        <taxon>asterids</taxon>
        <taxon>lamiids</taxon>
        <taxon>Solanales</taxon>
        <taxon>Solanaceae</taxon>
        <taxon>Solanoideae</taxon>
        <taxon>Solaneae</taxon>
        <taxon>Solanum</taxon>
    </lineage>
</organism>
<evidence type="ECO:0000313" key="2">
    <source>
        <dbReference type="Proteomes" id="UP000011115"/>
    </source>
</evidence>
<protein>
    <submittedName>
        <fullName evidence="1">Uncharacterized protein</fullName>
    </submittedName>
</protein>
<dbReference type="Proteomes" id="UP000011115">
    <property type="component" value="Unassembled WGS sequence"/>
</dbReference>
<evidence type="ECO:0000313" key="1">
    <source>
        <dbReference type="EnsemblPlants" id="PGSC0003DMT400063353"/>
    </source>
</evidence>
<keyword evidence="2" id="KW-1185">Reference proteome</keyword>
<dbReference type="AlphaFoldDB" id="M1CAJ3"/>
<dbReference type="EnsemblPlants" id="PGSC0003DMT400063353">
    <property type="protein sequence ID" value="PGSC0003DMT400063353"/>
    <property type="gene ID" value="PGSC0003DMG400024645"/>
</dbReference>